<accession>A0ABQ6YZC9</accession>
<evidence type="ECO:0000313" key="2">
    <source>
        <dbReference type="EMBL" id="KAF1303893.1"/>
    </source>
</evidence>
<name>A0ABQ6YZC9_9ENTE</name>
<sequence>MLLCNILYIFFLFQYVAQEQLQHKVQKLMNLPKTYNHEDIKALKTYCFNHFRDINIILRYDIGDKEEFDKKTFDLYGKKASYTSNTQYNEFVYNIFLLDRMFENLSTNEELVVYRRFNP</sequence>
<proteinExistence type="predicted"/>
<gene>
    <name evidence="2" type="ORF">BAU17_13980</name>
</gene>
<dbReference type="EMBL" id="MAEL01000036">
    <property type="protein sequence ID" value="KAF1303893.1"/>
    <property type="molecule type" value="Genomic_DNA"/>
</dbReference>
<evidence type="ECO:0000313" key="3">
    <source>
        <dbReference type="Proteomes" id="UP000782705"/>
    </source>
</evidence>
<dbReference type="SUPFAM" id="SSF56399">
    <property type="entry name" value="ADP-ribosylation"/>
    <property type="match status" value="1"/>
</dbReference>
<feature type="domain" description="ADP ribosyltransferase" evidence="1">
    <location>
        <begin position="27"/>
        <end position="118"/>
    </location>
</feature>
<comment type="caution">
    <text evidence="2">The sequence shown here is derived from an EMBL/GenBank/DDBJ whole genome shotgun (WGS) entry which is preliminary data.</text>
</comment>
<reference evidence="2 3" key="1">
    <citation type="submission" date="2016-06" db="EMBL/GenBank/DDBJ databases">
        <title>Four novel species of enterococci isolated from chicken manure.</title>
        <authorList>
            <person name="Van Tyne D."/>
        </authorList>
    </citation>
    <scope>NUCLEOTIDE SEQUENCE [LARGE SCALE GENOMIC DNA]</scope>
    <source>
        <strain evidence="2 3">CU12B</strain>
    </source>
</reference>
<organism evidence="2 3">
    <name type="scientific">Candidatus Enterococcus willemsii</name>
    <dbReference type="NCBI Taxonomy" id="1857215"/>
    <lineage>
        <taxon>Bacteria</taxon>
        <taxon>Bacillati</taxon>
        <taxon>Bacillota</taxon>
        <taxon>Bacilli</taxon>
        <taxon>Lactobacillales</taxon>
        <taxon>Enterococcaceae</taxon>
        <taxon>Enterococcus</taxon>
    </lineage>
</organism>
<dbReference type="Pfam" id="PF03496">
    <property type="entry name" value="ADPrib_exo_Tox"/>
    <property type="match status" value="1"/>
</dbReference>
<dbReference type="Proteomes" id="UP000782705">
    <property type="component" value="Unassembled WGS sequence"/>
</dbReference>
<dbReference type="Gene3D" id="3.90.176.10">
    <property type="entry name" value="Toxin ADP-ribosyltransferase, Chain A, domain 1"/>
    <property type="match status" value="1"/>
</dbReference>
<dbReference type="InterPro" id="IPR003540">
    <property type="entry name" value="ADP-ribosyltransferase"/>
</dbReference>
<protein>
    <recommendedName>
        <fullName evidence="1">ADP ribosyltransferase domain-containing protein</fullName>
    </recommendedName>
</protein>
<keyword evidence="3" id="KW-1185">Reference proteome</keyword>
<evidence type="ECO:0000259" key="1">
    <source>
        <dbReference type="Pfam" id="PF03496"/>
    </source>
</evidence>